<keyword evidence="1" id="KW-0812">Transmembrane</keyword>
<evidence type="ECO:0000313" key="2">
    <source>
        <dbReference type="EMBL" id="GBN67694.1"/>
    </source>
</evidence>
<reference evidence="2 3" key="1">
    <citation type="journal article" date="2019" name="Sci. Rep.">
        <title>Orb-weaving spider Araneus ventricosus genome elucidates the spidroin gene catalogue.</title>
        <authorList>
            <person name="Kono N."/>
            <person name="Nakamura H."/>
            <person name="Ohtoshi R."/>
            <person name="Moran D.A.P."/>
            <person name="Shinohara A."/>
            <person name="Yoshida Y."/>
            <person name="Fujiwara M."/>
            <person name="Mori M."/>
            <person name="Tomita M."/>
            <person name="Arakawa K."/>
        </authorList>
    </citation>
    <scope>NUCLEOTIDE SEQUENCE [LARGE SCALE GENOMIC DNA]</scope>
</reference>
<dbReference type="Proteomes" id="UP000499080">
    <property type="component" value="Unassembled WGS sequence"/>
</dbReference>
<gene>
    <name evidence="2" type="ORF">AVEN_246306_1</name>
</gene>
<dbReference type="EMBL" id="BGPR01141005">
    <property type="protein sequence ID" value="GBN67694.1"/>
    <property type="molecule type" value="Genomic_DNA"/>
</dbReference>
<evidence type="ECO:0008006" key="4">
    <source>
        <dbReference type="Google" id="ProtNLM"/>
    </source>
</evidence>
<organism evidence="2 3">
    <name type="scientific">Araneus ventricosus</name>
    <name type="common">Orbweaver spider</name>
    <name type="synonym">Epeira ventricosa</name>
    <dbReference type="NCBI Taxonomy" id="182803"/>
    <lineage>
        <taxon>Eukaryota</taxon>
        <taxon>Metazoa</taxon>
        <taxon>Ecdysozoa</taxon>
        <taxon>Arthropoda</taxon>
        <taxon>Chelicerata</taxon>
        <taxon>Arachnida</taxon>
        <taxon>Araneae</taxon>
        <taxon>Araneomorphae</taxon>
        <taxon>Entelegynae</taxon>
        <taxon>Araneoidea</taxon>
        <taxon>Araneidae</taxon>
        <taxon>Araneus</taxon>
    </lineage>
</organism>
<evidence type="ECO:0000313" key="3">
    <source>
        <dbReference type="Proteomes" id="UP000499080"/>
    </source>
</evidence>
<comment type="caution">
    <text evidence="2">The sequence shown here is derived from an EMBL/GenBank/DDBJ whole genome shotgun (WGS) entry which is preliminary data.</text>
</comment>
<accession>A0A4Y2QW95</accession>
<keyword evidence="1" id="KW-0472">Membrane</keyword>
<feature type="transmembrane region" description="Helical" evidence="1">
    <location>
        <begin position="94"/>
        <end position="114"/>
    </location>
</feature>
<keyword evidence="1" id="KW-1133">Transmembrane helix</keyword>
<protein>
    <recommendedName>
        <fullName evidence="4">DDE-1 domain-containing protein</fullName>
    </recommendedName>
</protein>
<proteinExistence type="predicted"/>
<evidence type="ECO:0000256" key="1">
    <source>
        <dbReference type="SAM" id="Phobius"/>
    </source>
</evidence>
<keyword evidence="3" id="KW-1185">Reference proteome</keyword>
<name>A0A4Y2QW95_ARAVE</name>
<dbReference type="AlphaFoldDB" id="A0A4Y2QW95"/>
<sequence>MLSATRVFVPPALILVRERMNPLLCKDAPNGTLPLISGTSYMNSCFFIDWLKHSVKHAKPSTEDPLLLIADNHTFHCSLPTVCFVERIYNSLLLFHHIRVMCCFIGYMFLFCPLKLYTHLKLKNCLYKTRKSNNAVQSFRIFSKVYSGHCARVQLAEKAFLSYRQAKQPLTI</sequence>